<name>A0A6J4RNB3_9ACTN</name>
<feature type="compositionally biased region" description="Basic residues" evidence="1">
    <location>
        <begin position="246"/>
        <end position="275"/>
    </location>
</feature>
<feature type="non-terminal residue" evidence="2">
    <location>
        <position position="384"/>
    </location>
</feature>
<feature type="region of interest" description="Disordered" evidence="1">
    <location>
        <begin position="134"/>
        <end position="384"/>
    </location>
</feature>
<protein>
    <submittedName>
        <fullName evidence="2">Acyl-CoA dehydrogenase, short-chain specific</fullName>
        <ecNumber evidence="2">1.3.8.1</ecNumber>
    </submittedName>
</protein>
<feature type="compositionally biased region" description="Basic and acidic residues" evidence="1">
    <location>
        <begin position="73"/>
        <end position="92"/>
    </location>
</feature>
<dbReference type="EMBL" id="CADCVT010000049">
    <property type="protein sequence ID" value="CAA9477511.1"/>
    <property type="molecule type" value="Genomic_DNA"/>
</dbReference>
<keyword evidence="2" id="KW-0560">Oxidoreductase</keyword>
<feature type="region of interest" description="Disordered" evidence="1">
    <location>
        <begin position="1"/>
        <end position="101"/>
    </location>
</feature>
<dbReference type="AlphaFoldDB" id="A0A6J4RNB3"/>
<organism evidence="2">
    <name type="scientific">uncultured Solirubrobacteraceae bacterium</name>
    <dbReference type="NCBI Taxonomy" id="1162706"/>
    <lineage>
        <taxon>Bacteria</taxon>
        <taxon>Bacillati</taxon>
        <taxon>Actinomycetota</taxon>
        <taxon>Thermoleophilia</taxon>
        <taxon>Solirubrobacterales</taxon>
        <taxon>Solirubrobacteraceae</taxon>
        <taxon>environmental samples</taxon>
    </lineage>
</organism>
<gene>
    <name evidence="2" type="ORF">AVDCRST_MAG85-441</name>
</gene>
<feature type="non-terminal residue" evidence="2">
    <location>
        <position position="1"/>
    </location>
</feature>
<feature type="compositionally biased region" description="Basic and acidic residues" evidence="1">
    <location>
        <begin position="359"/>
        <end position="384"/>
    </location>
</feature>
<proteinExistence type="predicted"/>
<feature type="compositionally biased region" description="Basic and acidic residues" evidence="1">
    <location>
        <begin position="18"/>
        <end position="42"/>
    </location>
</feature>
<evidence type="ECO:0000256" key="1">
    <source>
        <dbReference type="SAM" id="MobiDB-lite"/>
    </source>
</evidence>
<reference evidence="2" key="1">
    <citation type="submission" date="2020-02" db="EMBL/GenBank/DDBJ databases">
        <authorList>
            <person name="Meier V. D."/>
        </authorList>
    </citation>
    <scope>NUCLEOTIDE SEQUENCE</scope>
    <source>
        <strain evidence="2">AVDCRST_MAG85</strain>
    </source>
</reference>
<feature type="compositionally biased region" description="Low complexity" evidence="1">
    <location>
        <begin position="209"/>
        <end position="219"/>
    </location>
</feature>
<dbReference type="EC" id="1.3.8.1" evidence="2"/>
<sequence length="384" mass="43727">ADGRPRPLRDPAGAPRLPRHDPRDRAGEDRSSVGRDRRDRRVPVGHPQAPRGERHPRAAVRGGVRRDRHRHAHAPDGRRGDREGRRLVRADPHGPGARHAADPALRHRGAEAALAAEVRDRRVVAGVRAVRARGRQRPGLDAHARQARRGHRRVGHQRREELDHQRGHRRLLRRLRDDRSRFAPHHRIHRREGPTGLLDRQPRAQARDQGLAHGLAGLRGRPRPGGEHHRRGRQGPAGRARDARAHAARRRRAGGRHRAGRDRLRRRLRARAHHLRQADRRAPGHRLQARRHGDGHRRRARAALQGVRDGRPRRAEPGQVHVDGQALRLGQRDAGDDRGDPGARRLRVRQGVSGRAVHARREDHPDLRGRQRDPAARHRQDDEV</sequence>
<feature type="compositionally biased region" description="Basic and acidic residues" evidence="1">
    <location>
        <begin position="330"/>
        <end position="343"/>
    </location>
</feature>
<feature type="compositionally biased region" description="Basic residues" evidence="1">
    <location>
        <begin position="283"/>
        <end position="301"/>
    </location>
</feature>
<dbReference type="GO" id="GO:0016937">
    <property type="term" value="F:short-chain fatty acyl-CoA dehydrogenase activity"/>
    <property type="evidence" value="ECO:0007669"/>
    <property type="project" value="UniProtKB-EC"/>
</dbReference>
<accession>A0A6J4RNB3</accession>
<feature type="compositionally biased region" description="Basic residues" evidence="1">
    <location>
        <begin position="145"/>
        <end position="156"/>
    </location>
</feature>
<evidence type="ECO:0000313" key="2">
    <source>
        <dbReference type="EMBL" id="CAA9477511.1"/>
    </source>
</evidence>